<dbReference type="SUPFAM" id="SSF52402">
    <property type="entry name" value="Adenine nucleotide alpha hydrolases-like"/>
    <property type="match status" value="1"/>
</dbReference>
<dbReference type="Gene3D" id="3.90.1490.10">
    <property type="entry name" value="putative n-type atp pyrophosphatase, domain 2"/>
    <property type="match status" value="1"/>
</dbReference>
<protein>
    <submittedName>
        <fullName evidence="2">ATP-binding protein</fullName>
    </submittedName>
</protein>
<accession>A0ABV9ZB54</accession>
<gene>
    <name evidence="2" type="ORF">ACFPK1_11340</name>
</gene>
<dbReference type="Proteomes" id="UP001596175">
    <property type="component" value="Unassembled WGS sequence"/>
</dbReference>
<proteinExistence type="predicted"/>
<organism evidence="2 3">
    <name type="scientific">Actinomycetospora rhizophila</name>
    <dbReference type="NCBI Taxonomy" id="1416876"/>
    <lineage>
        <taxon>Bacteria</taxon>
        <taxon>Bacillati</taxon>
        <taxon>Actinomycetota</taxon>
        <taxon>Actinomycetes</taxon>
        <taxon>Pseudonocardiales</taxon>
        <taxon>Pseudonocardiaceae</taxon>
        <taxon>Actinomycetospora</taxon>
    </lineage>
</organism>
<dbReference type="Pfam" id="PF01902">
    <property type="entry name" value="Diphthami_syn_2"/>
    <property type="match status" value="1"/>
</dbReference>
<comment type="caution">
    <text evidence="2">The sequence shown here is derived from an EMBL/GenBank/DDBJ whole genome shotgun (WGS) entry which is preliminary data.</text>
</comment>
<keyword evidence="3" id="KW-1185">Reference proteome</keyword>
<keyword evidence="2" id="KW-0067">ATP-binding</keyword>
<evidence type="ECO:0000313" key="3">
    <source>
        <dbReference type="Proteomes" id="UP001596175"/>
    </source>
</evidence>
<dbReference type="InterPro" id="IPR002761">
    <property type="entry name" value="Diphthami_syn_dom"/>
</dbReference>
<reference evidence="3" key="1">
    <citation type="journal article" date="2019" name="Int. J. Syst. Evol. Microbiol.">
        <title>The Global Catalogue of Microorganisms (GCM) 10K type strain sequencing project: providing services to taxonomists for standard genome sequencing and annotation.</title>
        <authorList>
            <consortium name="The Broad Institute Genomics Platform"/>
            <consortium name="The Broad Institute Genome Sequencing Center for Infectious Disease"/>
            <person name="Wu L."/>
            <person name="Ma J."/>
        </authorList>
    </citation>
    <scope>NUCLEOTIDE SEQUENCE [LARGE SCALE GENOMIC DNA]</scope>
    <source>
        <strain evidence="3">XZYJ18</strain>
    </source>
</reference>
<dbReference type="EMBL" id="JBHSKG010000005">
    <property type="protein sequence ID" value="MFC5138828.1"/>
    <property type="molecule type" value="Genomic_DNA"/>
</dbReference>
<dbReference type="Gene3D" id="3.40.50.620">
    <property type="entry name" value="HUPs"/>
    <property type="match status" value="1"/>
</dbReference>
<keyword evidence="2" id="KW-0547">Nucleotide-binding</keyword>
<dbReference type="InterPro" id="IPR014729">
    <property type="entry name" value="Rossmann-like_a/b/a_fold"/>
</dbReference>
<feature type="domain" description="Diphthamide synthase" evidence="1">
    <location>
        <begin position="8"/>
        <end position="195"/>
    </location>
</feature>
<evidence type="ECO:0000313" key="2">
    <source>
        <dbReference type="EMBL" id="MFC5138828.1"/>
    </source>
</evidence>
<evidence type="ECO:0000259" key="1">
    <source>
        <dbReference type="Pfam" id="PF01902"/>
    </source>
</evidence>
<name>A0ABV9ZB54_9PSEU</name>
<dbReference type="RefSeq" id="WP_378021032.1">
    <property type="nucleotide sequence ID" value="NZ_JBHSKG010000005.1"/>
</dbReference>
<dbReference type="GO" id="GO:0005524">
    <property type="term" value="F:ATP binding"/>
    <property type="evidence" value="ECO:0007669"/>
    <property type="project" value="UniProtKB-KW"/>
</dbReference>
<sequence length="217" mass="22476">MGERAWMSWSGGKDGAFALAVARETTAVAGLHTTVGADGLVVASHVPLACVRAQAAALGLPLENVALPAPCPNDVYEQRTRASWARLRGDGATRVLYGDLFLADVRAYREQALAGTGLAAGFPLWGRPTGALARTMIDRGLRAVVVCVDPTRVPAAFAGRAWDADLLAELPDGVDPCGENGEFHTLVTDGPGFAHPVAATVTGTAERDGFVVATLAS</sequence>